<keyword evidence="3" id="KW-1185">Reference proteome</keyword>
<dbReference type="GO" id="GO:0008408">
    <property type="term" value="F:3'-5' exonuclease activity"/>
    <property type="evidence" value="ECO:0007669"/>
    <property type="project" value="InterPro"/>
</dbReference>
<feature type="domain" description="3'-5' exonuclease" evidence="1">
    <location>
        <begin position="9"/>
        <end position="211"/>
    </location>
</feature>
<reference evidence="2" key="2">
    <citation type="submission" date="2020-02" db="EMBL/GenBank/DDBJ databases">
        <authorList>
            <person name="Gilchrist C.L.M."/>
            <person name="Chooi Y.-H."/>
        </authorList>
    </citation>
    <scope>NUCLEOTIDE SEQUENCE</scope>
    <source>
        <strain evidence="2">MST-FP2251</strain>
    </source>
</reference>
<sequence>MNNPVIQIVDTVAAIADLVGLFNNLSNEPPSLYIDIEGINLCRQGSISIIQIFHLPRNEIYLIDVHTLGQSAFSTPSTNSGTTLKMVLEAGYIQKAFFDVRNDSDALYNIFGVHLAGIQDIQLLELATRNFSRRRVNGLARCIQHDASLTPTEIVEWRSIKDKGGRLFAPEKGGSYDIFNRRPLPEEIIQYCAQDVQILPKLYHTYNGRIGRWWREKVEVAVRERIDVCLQAGYTGKGSHKALAPAGWA</sequence>
<dbReference type="Proteomes" id="UP001194746">
    <property type="component" value="Unassembled WGS sequence"/>
</dbReference>
<dbReference type="EMBL" id="VCAU01000121">
    <property type="protein sequence ID" value="KAF9884467.1"/>
    <property type="molecule type" value="Genomic_DNA"/>
</dbReference>
<evidence type="ECO:0000259" key="1">
    <source>
        <dbReference type="SMART" id="SM00474"/>
    </source>
</evidence>
<proteinExistence type="predicted"/>
<dbReference type="InterPro" id="IPR012337">
    <property type="entry name" value="RNaseH-like_sf"/>
</dbReference>
<protein>
    <recommendedName>
        <fullName evidence="1">3'-5' exonuclease domain-containing protein</fullName>
    </recommendedName>
</protein>
<dbReference type="AlphaFoldDB" id="A0AAD4CDU7"/>
<gene>
    <name evidence="2" type="ORF">FE257_001728</name>
</gene>
<dbReference type="GO" id="GO:0006139">
    <property type="term" value="P:nucleobase-containing compound metabolic process"/>
    <property type="evidence" value="ECO:0007669"/>
    <property type="project" value="InterPro"/>
</dbReference>
<dbReference type="SMART" id="SM00474">
    <property type="entry name" value="35EXOc"/>
    <property type="match status" value="1"/>
</dbReference>
<accession>A0AAD4CDU7</accession>
<dbReference type="InterPro" id="IPR036397">
    <property type="entry name" value="RNaseH_sf"/>
</dbReference>
<dbReference type="Gene3D" id="3.30.420.10">
    <property type="entry name" value="Ribonuclease H-like superfamily/Ribonuclease H"/>
    <property type="match status" value="1"/>
</dbReference>
<evidence type="ECO:0000313" key="3">
    <source>
        <dbReference type="Proteomes" id="UP001194746"/>
    </source>
</evidence>
<dbReference type="InterPro" id="IPR002562">
    <property type="entry name" value="3'-5'_exonuclease_dom"/>
</dbReference>
<name>A0AAD4CDU7_ASPNN</name>
<dbReference type="GO" id="GO:0003676">
    <property type="term" value="F:nucleic acid binding"/>
    <property type="evidence" value="ECO:0007669"/>
    <property type="project" value="InterPro"/>
</dbReference>
<dbReference type="PANTHER" id="PTHR43040">
    <property type="entry name" value="RIBONUCLEASE D"/>
    <property type="match status" value="1"/>
</dbReference>
<dbReference type="Pfam" id="PF01612">
    <property type="entry name" value="DNA_pol_A_exo1"/>
    <property type="match status" value="1"/>
</dbReference>
<reference evidence="2" key="1">
    <citation type="journal article" date="2019" name="Beilstein J. Org. Chem.">
        <title>Nanangenines: drimane sesquiterpenoids as the dominant metabolite cohort of a novel Australian fungus, Aspergillus nanangensis.</title>
        <authorList>
            <person name="Lacey H.J."/>
            <person name="Gilchrist C.L.M."/>
            <person name="Crombie A."/>
            <person name="Kalaitzis J.A."/>
            <person name="Vuong D."/>
            <person name="Rutledge P.J."/>
            <person name="Turner P."/>
            <person name="Pitt J.I."/>
            <person name="Lacey E."/>
            <person name="Chooi Y.H."/>
            <person name="Piggott A.M."/>
        </authorList>
    </citation>
    <scope>NUCLEOTIDE SEQUENCE</scope>
    <source>
        <strain evidence="2">MST-FP2251</strain>
    </source>
</reference>
<dbReference type="SUPFAM" id="SSF53098">
    <property type="entry name" value="Ribonuclease H-like"/>
    <property type="match status" value="1"/>
</dbReference>
<dbReference type="PANTHER" id="PTHR43040:SF1">
    <property type="entry name" value="RIBONUCLEASE D"/>
    <property type="match status" value="1"/>
</dbReference>
<evidence type="ECO:0000313" key="2">
    <source>
        <dbReference type="EMBL" id="KAF9884467.1"/>
    </source>
</evidence>
<comment type="caution">
    <text evidence="2">The sequence shown here is derived from an EMBL/GenBank/DDBJ whole genome shotgun (WGS) entry which is preliminary data.</text>
</comment>
<organism evidence="2 3">
    <name type="scientific">Aspergillus nanangensis</name>
    <dbReference type="NCBI Taxonomy" id="2582783"/>
    <lineage>
        <taxon>Eukaryota</taxon>
        <taxon>Fungi</taxon>
        <taxon>Dikarya</taxon>
        <taxon>Ascomycota</taxon>
        <taxon>Pezizomycotina</taxon>
        <taxon>Eurotiomycetes</taxon>
        <taxon>Eurotiomycetidae</taxon>
        <taxon>Eurotiales</taxon>
        <taxon>Aspergillaceae</taxon>
        <taxon>Aspergillus</taxon>
        <taxon>Aspergillus subgen. Circumdati</taxon>
    </lineage>
</organism>